<dbReference type="Proteomes" id="UP000299102">
    <property type="component" value="Unassembled WGS sequence"/>
</dbReference>
<organism evidence="1 2">
    <name type="scientific">Eumeta variegata</name>
    <name type="common">Bagworm moth</name>
    <name type="synonym">Eumeta japonica</name>
    <dbReference type="NCBI Taxonomy" id="151549"/>
    <lineage>
        <taxon>Eukaryota</taxon>
        <taxon>Metazoa</taxon>
        <taxon>Ecdysozoa</taxon>
        <taxon>Arthropoda</taxon>
        <taxon>Hexapoda</taxon>
        <taxon>Insecta</taxon>
        <taxon>Pterygota</taxon>
        <taxon>Neoptera</taxon>
        <taxon>Endopterygota</taxon>
        <taxon>Lepidoptera</taxon>
        <taxon>Glossata</taxon>
        <taxon>Ditrysia</taxon>
        <taxon>Tineoidea</taxon>
        <taxon>Psychidae</taxon>
        <taxon>Oiketicinae</taxon>
        <taxon>Eumeta</taxon>
    </lineage>
</organism>
<proteinExistence type="predicted"/>
<dbReference type="AlphaFoldDB" id="A0A4C1VI01"/>
<dbReference type="EMBL" id="BGZK01000335">
    <property type="protein sequence ID" value="GBP37544.1"/>
    <property type="molecule type" value="Genomic_DNA"/>
</dbReference>
<evidence type="ECO:0000313" key="2">
    <source>
        <dbReference type="Proteomes" id="UP000299102"/>
    </source>
</evidence>
<evidence type="ECO:0000313" key="1">
    <source>
        <dbReference type="EMBL" id="GBP37544.1"/>
    </source>
</evidence>
<name>A0A4C1VI01_EUMVA</name>
<protein>
    <submittedName>
        <fullName evidence="1">Uncharacterized protein</fullName>
    </submittedName>
</protein>
<sequence>MRVASDLCQQWGSGTKGLKILEGCVSLHLIVRTSRLRIAVSIRRRRDGQLHSFSIVFCARVVCAHATFVESKNKSTASIMEVTDEISD</sequence>
<reference evidence="1 2" key="1">
    <citation type="journal article" date="2019" name="Commun. Biol.">
        <title>The bagworm genome reveals a unique fibroin gene that provides high tensile strength.</title>
        <authorList>
            <person name="Kono N."/>
            <person name="Nakamura H."/>
            <person name="Ohtoshi R."/>
            <person name="Tomita M."/>
            <person name="Numata K."/>
            <person name="Arakawa K."/>
        </authorList>
    </citation>
    <scope>NUCLEOTIDE SEQUENCE [LARGE SCALE GENOMIC DNA]</scope>
</reference>
<accession>A0A4C1VI01</accession>
<gene>
    <name evidence="1" type="ORF">EVAR_28797_1</name>
</gene>
<keyword evidence="2" id="KW-1185">Reference proteome</keyword>
<comment type="caution">
    <text evidence="1">The sequence shown here is derived from an EMBL/GenBank/DDBJ whole genome shotgun (WGS) entry which is preliminary data.</text>
</comment>